<feature type="signal peptide" evidence="1">
    <location>
        <begin position="1"/>
        <end position="27"/>
    </location>
</feature>
<reference evidence="2 3" key="1">
    <citation type="submission" date="2021-03" db="EMBL/GenBank/DDBJ databases">
        <title>Sequencing the genomes of 1000 actinobacteria strains.</title>
        <authorList>
            <person name="Klenk H.-P."/>
        </authorList>
    </citation>
    <scope>NUCLEOTIDE SEQUENCE [LARGE SCALE GENOMIC DNA]</scope>
    <source>
        <strain evidence="2 3">DSM 46713</strain>
    </source>
</reference>
<evidence type="ECO:0000313" key="3">
    <source>
        <dbReference type="Proteomes" id="UP000694460"/>
    </source>
</evidence>
<evidence type="ECO:0008006" key="4">
    <source>
        <dbReference type="Google" id="ProtNLM"/>
    </source>
</evidence>
<dbReference type="Proteomes" id="UP000694460">
    <property type="component" value="Unassembled WGS sequence"/>
</dbReference>
<keyword evidence="1" id="KW-0732">Signal</keyword>
<sequence>MAGLSAVRVALCVLLLLCFSLTSCDLARQAMRQSMDIDYNDQKLNDGLERLLHEKQTGRLSDFTSWDWDEVHLFHENSEREFIEKTVGAPVIKDRFYNSKASLLIFELNGKPVKAAGISGDYLRGENFRVTWPTDVMLRPEGGGYLTLTLPAS</sequence>
<gene>
    <name evidence="2" type="ORF">JOF57_005977</name>
</gene>
<evidence type="ECO:0000256" key="1">
    <source>
        <dbReference type="SAM" id="SignalP"/>
    </source>
</evidence>
<proteinExistence type="predicted"/>
<name>A0ABS5A2T5_9MYCO</name>
<keyword evidence="3" id="KW-1185">Reference proteome</keyword>
<accession>A0ABS5A2T5</accession>
<dbReference type="EMBL" id="JAGIOP010000002">
    <property type="protein sequence ID" value="MBP2456064.1"/>
    <property type="molecule type" value="Genomic_DNA"/>
</dbReference>
<organism evidence="2 3">
    <name type="scientific">Mycolicibacterium lutetiense</name>
    <dbReference type="NCBI Taxonomy" id="1641992"/>
    <lineage>
        <taxon>Bacteria</taxon>
        <taxon>Bacillati</taxon>
        <taxon>Actinomycetota</taxon>
        <taxon>Actinomycetes</taxon>
        <taxon>Mycobacteriales</taxon>
        <taxon>Mycobacteriaceae</taxon>
        <taxon>Mycolicibacterium</taxon>
    </lineage>
</organism>
<comment type="caution">
    <text evidence="2">The sequence shown here is derived from an EMBL/GenBank/DDBJ whole genome shotgun (WGS) entry which is preliminary data.</text>
</comment>
<feature type="chain" id="PRO_5046858345" description="Lipoprotein" evidence="1">
    <location>
        <begin position="28"/>
        <end position="153"/>
    </location>
</feature>
<protein>
    <recommendedName>
        <fullName evidence="4">Lipoprotein</fullName>
    </recommendedName>
</protein>
<dbReference type="RefSeq" id="WP_307870123.1">
    <property type="nucleotide sequence ID" value="NZ_JAGIOP010000002.1"/>
</dbReference>
<evidence type="ECO:0000313" key="2">
    <source>
        <dbReference type="EMBL" id="MBP2456064.1"/>
    </source>
</evidence>